<evidence type="ECO:0000313" key="3">
    <source>
        <dbReference type="EMBL" id="KAG5669205.1"/>
    </source>
</evidence>
<dbReference type="SMART" id="SM00409">
    <property type="entry name" value="IG"/>
    <property type="match status" value="1"/>
</dbReference>
<dbReference type="InterPro" id="IPR013783">
    <property type="entry name" value="Ig-like_fold"/>
</dbReference>
<dbReference type="SUPFAM" id="SSF48726">
    <property type="entry name" value="Immunoglobulin"/>
    <property type="match status" value="1"/>
</dbReference>
<evidence type="ECO:0000259" key="2">
    <source>
        <dbReference type="PROSITE" id="PS50835"/>
    </source>
</evidence>
<dbReference type="EMBL" id="JADBJN010000004">
    <property type="protein sequence ID" value="KAG5669205.1"/>
    <property type="molecule type" value="Genomic_DNA"/>
</dbReference>
<dbReference type="OrthoDB" id="10477675at2759"/>
<dbReference type="InterPro" id="IPR036179">
    <property type="entry name" value="Ig-like_dom_sf"/>
</dbReference>
<dbReference type="Proteomes" id="UP001107558">
    <property type="component" value="Chromosome 4"/>
</dbReference>
<gene>
    <name evidence="3" type="ORF">PVAND_017098</name>
</gene>
<feature type="transmembrane region" description="Helical" evidence="1">
    <location>
        <begin position="69"/>
        <end position="87"/>
    </location>
</feature>
<dbReference type="InterPro" id="IPR037448">
    <property type="entry name" value="Zig-8"/>
</dbReference>
<sequence length="274" mass="31280">MSFKKKLKNSTSVDLQLLVYVLGVAESLIYSLVIVTYIGAILAFNKAMMRIKSESDEDFETSKLLEVEAMIQIFGIAIFLTVSIVMISGVKENDHNKLIPYLLLCITQVIVIIIYTIFIYPSWFFIAFLALKLIMFLFTYNLYRRLVHDEEELTKAEDQNDQEDLQPIVKFAVTVGSNVLFKCEIKNLENHQLAWLKKEHIILGIGNIVLTNNQRISVKQNEKSYEPRIAKVTLNDSGTYVCKVNSESLREQIGILEVFENVPTSSSNLHSIES</sequence>
<dbReference type="GO" id="GO:0032589">
    <property type="term" value="C:neuron projection membrane"/>
    <property type="evidence" value="ECO:0007669"/>
    <property type="project" value="TreeGrafter"/>
</dbReference>
<evidence type="ECO:0000313" key="4">
    <source>
        <dbReference type="Proteomes" id="UP001107558"/>
    </source>
</evidence>
<dbReference type="InterPro" id="IPR003599">
    <property type="entry name" value="Ig_sub"/>
</dbReference>
<keyword evidence="1" id="KW-1133">Transmembrane helix</keyword>
<protein>
    <recommendedName>
        <fullName evidence="2">Ig-like domain-containing protein</fullName>
    </recommendedName>
</protein>
<keyword evidence="1" id="KW-0472">Membrane</keyword>
<dbReference type="Gene3D" id="2.60.40.10">
    <property type="entry name" value="Immunoglobulins"/>
    <property type="match status" value="1"/>
</dbReference>
<proteinExistence type="predicted"/>
<dbReference type="InterPro" id="IPR013098">
    <property type="entry name" value="Ig_I-set"/>
</dbReference>
<dbReference type="Pfam" id="PF07679">
    <property type="entry name" value="I-set"/>
    <property type="match status" value="1"/>
</dbReference>
<feature type="transmembrane region" description="Helical" evidence="1">
    <location>
        <begin position="20"/>
        <end position="44"/>
    </location>
</feature>
<dbReference type="InterPro" id="IPR007110">
    <property type="entry name" value="Ig-like_dom"/>
</dbReference>
<name>A0A9J6BHB7_POLVA</name>
<comment type="caution">
    <text evidence="3">The sequence shown here is derived from an EMBL/GenBank/DDBJ whole genome shotgun (WGS) entry which is preliminary data.</text>
</comment>
<keyword evidence="1" id="KW-0812">Transmembrane</keyword>
<dbReference type="PANTHER" id="PTHR23279">
    <property type="entry name" value="DEFECTIVE PROBOSCIS EXTENSION RESPONSE DPR -RELATED"/>
    <property type="match status" value="1"/>
</dbReference>
<dbReference type="GO" id="GO:0050808">
    <property type="term" value="P:synapse organization"/>
    <property type="evidence" value="ECO:0007669"/>
    <property type="project" value="TreeGrafter"/>
</dbReference>
<accession>A0A9J6BHB7</accession>
<dbReference type="PANTHER" id="PTHR23279:SF36">
    <property type="entry name" value="DEFECTIVE PROBOSCIS EXTENSION RESPONSE 9, ISOFORM A"/>
    <property type="match status" value="1"/>
</dbReference>
<keyword evidence="4" id="KW-1185">Reference proteome</keyword>
<dbReference type="PROSITE" id="PS50835">
    <property type="entry name" value="IG_LIKE"/>
    <property type="match status" value="1"/>
</dbReference>
<feature type="domain" description="Ig-like" evidence="2">
    <location>
        <begin position="176"/>
        <end position="254"/>
    </location>
</feature>
<dbReference type="AlphaFoldDB" id="A0A9J6BHB7"/>
<feature type="transmembrane region" description="Helical" evidence="1">
    <location>
        <begin position="124"/>
        <end position="143"/>
    </location>
</feature>
<reference evidence="3" key="1">
    <citation type="submission" date="2021-03" db="EMBL/GenBank/DDBJ databases">
        <title>Chromosome level genome of the anhydrobiotic midge Polypedilum vanderplanki.</title>
        <authorList>
            <person name="Yoshida Y."/>
            <person name="Kikawada T."/>
            <person name="Gusev O."/>
        </authorList>
    </citation>
    <scope>NUCLEOTIDE SEQUENCE</scope>
    <source>
        <strain evidence="3">NIAS01</strain>
        <tissue evidence="3">Whole body or cell culture</tissue>
    </source>
</reference>
<evidence type="ECO:0000256" key="1">
    <source>
        <dbReference type="SAM" id="Phobius"/>
    </source>
</evidence>
<organism evidence="3 4">
    <name type="scientific">Polypedilum vanderplanki</name>
    <name type="common">Sleeping chironomid midge</name>
    <dbReference type="NCBI Taxonomy" id="319348"/>
    <lineage>
        <taxon>Eukaryota</taxon>
        <taxon>Metazoa</taxon>
        <taxon>Ecdysozoa</taxon>
        <taxon>Arthropoda</taxon>
        <taxon>Hexapoda</taxon>
        <taxon>Insecta</taxon>
        <taxon>Pterygota</taxon>
        <taxon>Neoptera</taxon>
        <taxon>Endopterygota</taxon>
        <taxon>Diptera</taxon>
        <taxon>Nematocera</taxon>
        <taxon>Chironomoidea</taxon>
        <taxon>Chironomidae</taxon>
        <taxon>Chironominae</taxon>
        <taxon>Polypedilum</taxon>
        <taxon>Polypedilum</taxon>
    </lineage>
</organism>
<feature type="transmembrane region" description="Helical" evidence="1">
    <location>
        <begin position="99"/>
        <end position="118"/>
    </location>
</feature>